<dbReference type="InterPro" id="IPR052055">
    <property type="entry name" value="Hepadnavirus_pol/RT"/>
</dbReference>
<dbReference type="EMBL" id="VLTL01000298">
    <property type="protein sequence ID" value="KAA0146762.1"/>
    <property type="molecule type" value="Genomic_DNA"/>
</dbReference>
<reference evidence="3 4" key="1">
    <citation type="submission" date="2019-07" db="EMBL/GenBank/DDBJ databases">
        <title>Genomes of Cafeteria roenbergensis.</title>
        <authorList>
            <person name="Fischer M.G."/>
            <person name="Hackl T."/>
            <person name="Roman M."/>
        </authorList>
    </citation>
    <scope>NUCLEOTIDE SEQUENCE [LARGE SCALE GENOMIC DNA]</scope>
    <source>
        <strain evidence="3 4">RCC970-E3</strain>
    </source>
</reference>
<dbReference type="GO" id="GO:0015074">
    <property type="term" value="P:DNA integration"/>
    <property type="evidence" value="ECO:0007669"/>
    <property type="project" value="InterPro"/>
</dbReference>
<gene>
    <name evidence="3" type="ORF">FNF28_07632</name>
</gene>
<proteinExistence type="predicted"/>
<dbReference type="GO" id="GO:0006310">
    <property type="term" value="P:DNA recombination"/>
    <property type="evidence" value="ECO:0007669"/>
    <property type="project" value="UniProtKB-KW"/>
</dbReference>
<dbReference type="InterPro" id="IPR043502">
    <property type="entry name" value="DNA/RNA_pol_sf"/>
</dbReference>
<evidence type="ECO:0000313" key="4">
    <source>
        <dbReference type="Proteomes" id="UP000324907"/>
    </source>
</evidence>
<dbReference type="Gene3D" id="1.10.443.10">
    <property type="entry name" value="Intergrase catalytic core"/>
    <property type="match status" value="1"/>
</dbReference>
<dbReference type="SUPFAM" id="SSF56672">
    <property type="entry name" value="DNA/RNA polymerases"/>
    <property type="match status" value="1"/>
</dbReference>
<accession>A0A5A8C129</accession>
<dbReference type="SUPFAM" id="SSF56349">
    <property type="entry name" value="DNA breaking-rejoining enzymes"/>
    <property type="match status" value="1"/>
</dbReference>
<dbReference type="Proteomes" id="UP000324907">
    <property type="component" value="Unassembled WGS sequence"/>
</dbReference>
<dbReference type="PANTHER" id="PTHR33050">
    <property type="entry name" value="REVERSE TRANSCRIPTASE DOMAIN-CONTAINING PROTEIN"/>
    <property type="match status" value="1"/>
</dbReference>
<protein>
    <recommendedName>
        <fullName evidence="2">Reverse transcriptase domain-containing protein</fullName>
    </recommendedName>
</protein>
<sequence length="1128" mass="120238">MASSTRRSAAAAAAAAAAVSAAVAPASPPDLVEPQDFRLADLAAGSSDTSWLDFANELAGPDGLVLSAFRGAARCLPAEQTEVESVRKIASFVCAAFSFDNQDGPFGQPLFHAAARALRVPSRYTFVTTALNQLVDELNASPPSAEARKRLTELLSVGESEYDESGPPPTTVTLQAQKMLHQSAPSVLTSIVGTSDNAMRLLCQRIARCAIGPGALALPTPRDVQRSPAAAMPEATTWLLTSFESREDAGEFSVIEGVDGNAAVTAFLRFAEAARSGGPRPLIPFDPFPTLTKVLSFVSHQRFRAGPSVRLGLDRTVLTEVSSVLARAELMWVFDALAHAGEASSTWFFNAVCAAKPVLPGLVAAACAALGAAAGVPLDPTIRAFLDRERIHIVQQQCPVYDPDTMTSVRILCAVLPRRQTIVAAPTRDSDAIKARRPAPLNVVPKSPAPDGTRRWRLVADNSETRHRYFDGTGLRPVGVNASVSGTSLPYPRTPSLGEVASALLGPEPPSLLASLDVSVGFKRIRLSAASSVLFTVRLDGTTYVTTASTMGASSSSSFMNSVTDAVAQALSTADTKILAFCDDLLLAIRSGPDKAAGEVDRVRDAMSQLGIPPQSEKTALPSSSIEWVGTRLFAAGPHGPARLAMKDAAVSEAAAVLTALTRDAADQYALRLSRPPDQFPSLVVVTDASSTGFGFVLFDLRRTVNAKVNGLTRRCVDVTLFKGTWRSDIPQSVRSEFACAAMAVVVASSVAPGGNARLLSDSTTVVGGFNRMSPSARSAHSDDIAVPLALTLLRSRLVVHADHIQGSLNTVADFLSRVSPNGDDSIQVTPAFRVYADAAERTGLTLPFGKTAAATISTAFLYIGAARPQRFATATVASYYHNVIRLARLMLMEPDAATSRLVGSLVTKRIQRWGRPTIDKRGVFSRGDVVRAISLATVDPAVAAATAACWDAVSRAGSLLTRQSPGSRSDPTPRAQARVLKRRPFLVVELQVFEKMSKSWERLLFDTDPSSPQYNPTAVGAAAAIERLMAERRSPSEPLWRKRDGTHVVPSDLVAALQAANPHLRMCRITPHSFRISAASWLVNQAHVSRERVAALGRWHDPKSLDTYIRVNTVVPEFTRLDRSAMP</sequence>
<comment type="caution">
    <text evidence="3">The sequence shown here is derived from an EMBL/GenBank/DDBJ whole genome shotgun (WGS) entry which is preliminary data.</text>
</comment>
<dbReference type="GO" id="GO:0003677">
    <property type="term" value="F:DNA binding"/>
    <property type="evidence" value="ECO:0007669"/>
    <property type="project" value="InterPro"/>
</dbReference>
<dbReference type="PROSITE" id="PS50878">
    <property type="entry name" value="RT_POL"/>
    <property type="match status" value="1"/>
</dbReference>
<evidence type="ECO:0000256" key="1">
    <source>
        <dbReference type="ARBA" id="ARBA00023172"/>
    </source>
</evidence>
<evidence type="ECO:0000259" key="2">
    <source>
        <dbReference type="PROSITE" id="PS50878"/>
    </source>
</evidence>
<feature type="domain" description="Reverse transcriptase" evidence="2">
    <location>
        <begin position="425"/>
        <end position="633"/>
    </location>
</feature>
<keyword evidence="1" id="KW-0233">DNA recombination</keyword>
<dbReference type="AlphaFoldDB" id="A0A5A8C129"/>
<name>A0A5A8C129_CAFRO</name>
<dbReference type="InterPro" id="IPR013762">
    <property type="entry name" value="Integrase-like_cat_sf"/>
</dbReference>
<organism evidence="3 4">
    <name type="scientific">Cafeteria roenbergensis</name>
    <name type="common">Marine flagellate</name>
    <dbReference type="NCBI Taxonomy" id="33653"/>
    <lineage>
        <taxon>Eukaryota</taxon>
        <taxon>Sar</taxon>
        <taxon>Stramenopiles</taxon>
        <taxon>Bigyra</taxon>
        <taxon>Opalozoa</taxon>
        <taxon>Bicosoecida</taxon>
        <taxon>Cafeteriaceae</taxon>
        <taxon>Cafeteria</taxon>
    </lineage>
</organism>
<dbReference type="InterPro" id="IPR000477">
    <property type="entry name" value="RT_dom"/>
</dbReference>
<dbReference type="Pfam" id="PF00078">
    <property type="entry name" value="RVT_1"/>
    <property type="match status" value="1"/>
</dbReference>
<dbReference type="InterPro" id="IPR011010">
    <property type="entry name" value="DNA_brk_join_enz"/>
</dbReference>
<dbReference type="PANTHER" id="PTHR33050:SF7">
    <property type="entry name" value="RIBONUCLEASE H"/>
    <property type="match status" value="1"/>
</dbReference>
<evidence type="ECO:0000313" key="3">
    <source>
        <dbReference type="EMBL" id="KAA0146762.1"/>
    </source>
</evidence>